<keyword evidence="2" id="KW-0472">Membrane</keyword>
<evidence type="ECO:0000256" key="1">
    <source>
        <dbReference type="SAM" id="MobiDB-lite"/>
    </source>
</evidence>
<feature type="compositionally biased region" description="Acidic residues" evidence="1">
    <location>
        <begin position="175"/>
        <end position="187"/>
    </location>
</feature>
<evidence type="ECO:0008006" key="5">
    <source>
        <dbReference type="Google" id="ProtNLM"/>
    </source>
</evidence>
<evidence type="ECO:0000313" key="3">
    <source>
        <dbReference type="EMBL" id="MBE9118360.1"/>
    </source>
</evidence>
<organism evidence="3 4">
    <name type="scientific">Lusitaniella coriacea LEGE 07157</name>
    <dbReference type="NCBI Taxonomy" id="945747"/>
    <lineage>
        <taxon>Bacteria</taxon>
        <taxon>Bacillati</taxon>
        <taxon>Cyanobacteriota</taxon>
        <taxon>Cyanophyceae</taxon>
        <taxon>Spirulinales</taxon>
        <taxon>Lusitaniellaceae</taxon>
        <taxon>Lusitaniella</taxon>
    </lineage>
</organism>
<feature type="region of interest" description="Disordered" evidence="1">
    <location>
        <begin position="65"/>
        <end position="198"/>
    </location>
</feature>
<evidence type="ECO:0000256" key="2">
    <source>
        <dbReference type="SAM" id="Phobius"/>
    </source>
</evidence>
<feature type="transmembrane region" description="Helical" evidence="2">
    <location>
        <begin position="39"/>
        <end position="60"/>
    </location>
</feature>
<name>A0A8J7JDL3_9CYAN</name>
<feature type="compositionally biased region" description="Basic and acidic residues" evidence="1">
    <location>
        <begin position="121"/>
        <end position="149"/>
    </location>
</feature>
<accession>A0A8J7JDL3</accession>
<feature type="compositionally biased region" description="Basic and acidic residues" evidence="1">
    <location>
        <begin position="71"/>
        <end position="87"/>
    </location>
</feature>
<reference evidence="3" key="1">
    <citation type="submission" date="2020-10" db="EMBL/GenBank/DDBJ databases">
        <authorList>
            <person name="Castelo-Branco R."/>
            <person name="Eusebio N."/>
            <person name="Adriana R."/>
            <person name="Vieira A."/>
            <person name="Brugerolle De Fraissinette N."/>
            <person name="Rezende De Castro R."/>
            <person name="Schneider M.P."/>
            <person name="Vasconcelos V."/>
            <person name="Leao P.N."/>
        </authorList>
    </citation>
    <scope>NUCLEOTIDE SEQUENCE</scope>
    <source>
        <strain evidence="3">LEGE 07157</strain>
    </source>
</reference>
<comment type="caution">
    <text evidence="3">The sequence shown here is derived from an EMBL/GenBank/DDBJ whole genome shotgun (WGS) entry which is preliminary data.</text>
</comment>
<feature type="compositionally biased region" description="Pro residues" evidence="1">
    <location>
        <begin position="160"/>
        <end position="170"/>
    </location>
</feature>
<dbReference type="EMBL" id="JADEWZ010000044">
    <property type="protein sequence ID" value="MBE9118360.1"/>
    <property type="molecule type" value="Genomic_DNA"/>
</dbReference>
<feature type="compositionally biased region" description="Basic and acidic residues" evidence="1">
    <location>
        <begin position="188"/>
        <end position="198"/>
    </location>
</feature>
<protein>
    <recommendedName>
        <fullName evidence="5">Lipopolysaccharide assembly protein A domain-containing protein</fullName>
    </recommendedName>
</protein>
<evidence type="ECO:0000313" key="4">
    <source>
        <dbReference type="Proteomes" id="UP000654482"/>
    </source>
</evidence>
<sequence>MLILLLMIVGLVVVGIQNWLPALPLVVFGYATPAFPLALWMAGAIAAGLLTSTILQLLNFRPTPSIPLNRQPREPEPRRNRDYERSSAQKRTTPVTDWEMPAGEEDWGTKATPPPAKPPKPKLEKEPRIEKEVQPPQSAKKEEPRDRVYDANYRVLNTPNPQPPEQPPTPNSAKEEEDWGFDDDEFESDYRQQWRDRE</sequence>
<dbReference type="Proteomes" id="UP000654482">
    <property type="component" value="Unassembled WGS sequence"/>
</dbReference>
<dbReference type="AlphaFoldDB" id="A0A8J7JDL3"/>
<keyword evidence="4" id="KW-1185">Reference proteome</keyword>
<gene>
    <name evidence="3" type="ORF">IQ249_20930</name>
</gene>
<proteinExistence type="predicted"/>
<keyword evidence="2" id="KW-1133">Transmembrane helix</keyword>
<dbReference type="RefSeq" id="WP_194031444.1">
    <property type="nucleotide sequence ID" value="NZ_JADEWZ010000044.1"/>
</dbReference>
<keyword evidence="2" id="KW-0812">Transmembrane</keyword>